<reference evidence="2" key="1">
    <citation type="submission" date="2021-01" db="EMBL/GenBank/DDBJ databases">
        <title>Whole genome shotgun sequence of Actinoplanes nipponensis NBRC 14063.</title>
        <authorList>
            <person name="Komaki H."/>
            <person name="Tamura T."/>
        </authorList>
    </citation>
    <scope>NUCLEOTIDE SEQUENCE</scope>
    <source>
        <strain evidence="2">NBRC 14063</strain>
    </source>
</reference>
<feature type="chain" id="PRO_5036882004" evidence="1">
    <location>
        <begin position="29"/>
        <end position="410"/>
    </location>
</feature>
<evidence type="ECO:0000256" key="1">
    <source>
        <dbReference type="SAM" id="SignalP"/>
    </source>
</evidence>
<feature type="signal peptide" evidence="1">
    <location>
        <begin position="1"/>
        <end position="28"/>
    </location>
</feature>
<accession>A0A919JFC7</accession>
<comment type="caution">
    <text evidence="2">The sequence shown here is derived from an EMBL/GenBank/DDBJ whole genome shotgun (WGS) entry which is preliminary data.</text>
</comment>
<proteinExistence type="predicted"/>
<gene>
    <name evidence="2" type="ORF">Ani05nite_18340</name>
</gene>
<sequence length="410" mass="42942">MYFRMRIAAFCAAVTIVSVGAGSAPAVADPAPAPPAAAPGATLSRPVAAPAGKQLCAAVTAHPRKFIRAGETQAGCAVAATTAAAAAVAPVSCQDQTTGTWHYRRTSVCLAGYQRSLQTVDAAGKVTGTATIEISTDMPFQTERLTWTENWYLTLTAATGRLTTMGLTWSVACGTGCAARSTPAGAQQVTVGATVSGTTTYTANPAGRSEWTQTYSLAATNPSGDTLPVQSYPGYYPFRCDRVIGPNPGCVVPAVTMSLAMSKSGAERSVQAAWLLQRDFPDNWGAGAKLHRQMDSTLAQANYDAVCNDGTFVKSGTSDTCVLFPPASTYETARLLGLSAGDCVDATARQSRGTGQWYLDYAAGTVDFTERCLRAHAPDTEAAEFQRQLNGFYQGQRILDNDAFGLVFSG</sequence>
<evidence type="ECO:0000313" key="2">
    <source>
        <dbReference type="EMBL" id="GIE48300.1"/>
    </source>
</evidence>
<evidence type="ECO:0000313" key="3">
    <source>
        <dbReference type="Proteomes" id="UP000647172"/>
    </source>
</evidence>
<keyword evidence="3" id="KW-1185">Reference proteome</keyword>
<dbReference type="AlphaFoldDB" id="A0A919JFC7"/>
<dbReference type="EMBL" id="BOMQ01000024">
    <property type="protein sequence ID" value="GIE48300.1"/>
    <property type="molecule type" value="Genomic_DNA"/>
</dbReference>
<protein>
    <submittedName>
        <fullName evidence="2">Uncharacterized protein</fullName>
    </submittedName>
</protein>
<dbReference type="Proteomes" id="UP000647172">
    <property type="component" value="Unassembled WGS sequence"/>
</dbReference>
<name>A0A919JFC7_9ACTN</name>
<organism evidence="2 3">
    <name type="scientific">Actinoplanes nipponensis</name>
    <dbReference type="NCBI Taxonomy" id="135950"/>
    <lineage>
        <taxon>Bacteria</taxon>
        <taxon>Bacillati</taxon>
        <taxon>Actinomycetota</taxon>
        <taxon>Actinomycetes</taxon>
        <taxon>Micromonosporales</taxon>
        <taxon>Micromonosporaceae</taxon>
        <taxon>Actinoplanes</taxon>
    </lineage>
</organism>
<keyword evidence="1" id="KW-0732">Signal</keyword>